<keyword evidence="2" id="KW-1133">Transmembrane helix</keyword>
<keyword evidence="4" id="KW-1185">Reference proteome</keyword>
<dbReference type="SUPFAM" id="SSF54427">
    <property type="entry name" value="NTF2-like"/>
    <property type="match status" value="1"/>
</dbReference>
<organism evidence="3 4">
    <name type="scientific">Nocardia aurea</name>
    <dbReference type="NCBI Taxonomy" id="2144174"/>
    <lineage>
        <taxon>Bacteria</taxon>
        <taxon>Bacillati</taxon>
        <taxon>Actinomycetota</taxon>
        <taxon>Actinomycetes</taxon>
        <taxon>Mycobacteriales</taxon>
        <taxon>Nocardiaceae</taxon>
        <taxon>Nocardia</taxon>
    </lineage>
</organism>
<dbReference type="Proteomes" id="UP001551695">
    <property type="component" value="Unassembled WGS sequence"/>
</dbReference>
<evidence type="ECO:0000313" key="3">
    <source>
        <dbReference type="EMBL" id="MEV0711525.1"/>
    </source>
</evidence>
<feature type="region of interest" description="Disordered" evidence="1">
    <location>
        <begin position="1"/>
        <end position="299"/>
    </location>
</feature>
<comment type="caution">
    <text evidence="3">The sequence shown here is derived from an EMBL/GenBank/DDBJ whole genome shotgun (WGS) entry which is preliminary data.</text>
</comment>
<dbReference type="InterPro" id="IPR032710">
    <property type="entry name" value="NTF2-like_dom_sf"/>
</dbReference>
<evidence type="ECO:0000256" key="2">
    <source>
        <dbReference type="SAM" id="Phobius"/>
    </source>
</evidence>
<dbReference type="Gene3D" id="3.10.450.50">
    <property type="match status" value="1"/>
</dbReference>
<feature type="compositionally biased region" description="Basic and acidic residues" evidence="1">
    <location>
        <begin position="77"/>
        <end position="93"/>
    </location>
</feature>
<feature type="compositionally biased region" description="Pro residues" evidence="1">
    <location>
        <begin position="190"/>
        <end position="203"/>
    </location>
</feature>
<sequence length="448" mass="45986">MIRRGESVGSAADTAGDRAEGGSGAAEADTVGSETVAAGPSDDAAASAKTTVFRRSEILGTPGADERRDGPGGGRVPSEHQGAESGEAARDSVDDGAGDKTVVMRIVPAGTDPATRPGDAKSTGQPGDARQGGPVPGSDDKTVAMPIVTNPVDPPTMAMPIQVPPDQQATQRIQRPGTDRVVPPRQGPLSRPPTTPRPAPGPKKPGQQGPSGPQGPQGPGGYDDVEQTRPTPPRPPATQRPPVPKAPSPADVQMTLPVQSTNAPRETAYPPQPRPMASPQRIAPPAQPPAEPAPVEQAAGGGKSTRWLLAVGAAAVVLIAVLAAIAFSLVGSSDNSPESAVRAAIGEYTDALRDGDLATLRTSTCGPLHDFYIGLPEQQFAGVHRLSMERKNIPVVDSVDKISITGDTAIAQATVYTDADPTNRSARTFDLERTDAGWKVCDPSTGTP</sequence>
<feature type="compositionally biased region" description="Low complexity" evidence="1">
    <location>
        <begin position="37"/>
        <end position="48"/>
    </location>
</feature>
<keyword evidence="2" id="KW-0812">Transmembrane</keyword>
<name>A0ABV3G1H1_9NOCA</name>
<keyword evidence="2" id="KW-0472">Membrane</keyword>
<dbReference type="RefSeq" id="WP_357787948.1">
    <property type="nucleotide sequence ID" value="NZ_JBFAKC010000015.1"/>
</dbReference>
<accession>A0ABV3G1H1</accession>
<feature type="compositionally biased region" description="Pro residues" evidence="1">
    <location>
        <begin position="230"/>
        <end position="247"/>
    </location>
</feature>
<feature type="transmembrane region" description="Helical" evidence="2">
    <location>
        <begin position="307"/>
        <end position="330"/>
    </location>
</feature>
<reference evidence="3 4" key="1">
    <citation type="submission" date="2024-06" db="EMBL/GenBank/DDBJ databases">
        <title>The Natural Products Discovery Center: Release of the First 8490 Sequenced Strains for Exploring Actinobacteria Biosynthetic Diversity.</title>
        <authorList>
            <person name="Kalkreuter E."/>
            <person name="Kautsar S.A."/>
            <person name="Yang D."/>
            <person name="Bader C.D."/>
            <person name="Teijaro C.N."/>
            <person name="Fluegel L."/>
            <person name="Davis C.M."/>
            <person name="Simpson J.R."/>
            <person name="Lauterbach L."/>
            <person name="Steele A.D."/>
            <person name="Gui C."/>
            <person name="Meng S."/>
            <person name="Li G."/>
            <person name="Viehrig K."/>
            <person name="Ye F."/>
            <person name="Su P."/>
            <person name="Kiefer A.F."/>
            <person name="Nichols A."/>
            <person name="Cepeda A.J."/>
            <person name="Yan W."/>
            <person name="Fan B."/>
            <person name="Jiang Y."/>
            <person name="Adhikari A."/>
            <person name="Zheng C.-J."/>
            <person name="Schuster L."/>
            <person name="Cowan T.M."/>
            <person name="Smanski M.J."/>
            <person name="Chevrette M.G."/>
            <person name="De Carvalho L.P.S."/>
            <person name="Shen B."/>
        </authorList>
    </citation>
    <scope>NUCLEOTIDE SEQUENCE [LARGE SCALE GENOMIC DNA]</scope>
    <source>
        <strain evidence="3 4">NPDC050403</strain>
    </source>
</reference>
<protein>
    <recommendedName>
        <fullName evidence="5">DUF4878 domain-containing protein</fullName>
    </recommendedName>
</protein>
<dbReference type="EMBL" id="JBFAKC010000015">
    <property type="protein sequence ID" value="MEV0711525.1"/>
    <property type="molecule type" value="Genomic_DNA"/>
</dbReference>
<evidence type="ECO:0008006" key="5">
    <source>
        <dbReference type="Google" id="ProtNLM"/>
    </source>
</evidence>
<evidence type="ECO:0000313" key="4">
    <source>
        <dbReference type="Proteomes" id="UP001551695"/>
    </source>
</evidence>
<evidence type="ECO:0000256" key="1">
    <source>
        <dbReference type="SAM" id="MobiDB-lite"/>
    </source>
</evidence>
<proteinExistence type="predicted"/>
<gene>
    <name evidence="3" type="ORF">AB0I48_28555</name>
</gene>